<accession>A0A2G0Q605</accession>
<name>A0A2G0Q605_XENHO</name>
<dbReference type="Proteomes" id="UP000225433">
    <property type="component" value="Unassembled WGS sequence"/>
</dbReference>
<proteinExistence type="predicted"/>
<evidence type="ECO:0000313" key="1">
    <source>
        <dbReference type="EMBL" id="PHM54655.1"/>
    </source>
</evidence>
<sequence length="29" mass="3121">MPSTVFEASTAPIISSQFDPLDKISLVIL</sequence>
<gene>
    <name evidence="1" type="ORF">Xhom_02605</name>
</gene>
<dbReference type="AlphaFoldDB" id="A0A2G0Q605"/>
<evidence type="ECO:0000313" key="2">
    <source>
        <dbReference type="Proteomes" id="UP000225433"/>
    </source>
</evidence>
<reference evidence="1 2" key="1">
    <citation type="journal article" date="2017" name="Nat. Microbiol.">
        <title>Natural product diversity associated with the nematode symbionts Photorhabdus and Xenorhabdus.</title>
        <authorList>
            <person name="Tobias N.J."/>
            <person name="Wolff H."/>
            <person name="Djahanschiri B."/>
            <person name="Grundmann F."/>
            <person name="Kronenwerth M."/>
            <person name="Shi Y.M."/>
            <person name="Simonyi S."/>
            <person name="Grun P."/>
            <person name="Shapiro-Ilan D."/>
            <person name="Pidot S.J."/>
            <person name="Stinear T.P."/>
            <person name="Ebersberger I."/>
            <person name="Bode H.B."/>
        </authorList>
    </citation>
    <scope>NUCLEOTIDE SEQUENCE [LARGE SCALE GENOMIC DNA]</scope>
    <source>
        <strain evidence="1 2">DSM 17903</strain>
    </source>
</reference>
<organism evidence="1 2">
    <name type="scientific">Xenorhabdus hominickii</name>
    <dbReference type="NCBI Taxonomy" id="351679"/>
    <lineage>
        <taxon>Bacteria</taxon>
        <taxon>Pseudomonadati</taxon>
        <taxon>Pseudomonadota</taxon>
        <taxon>Gammaproteobacteria</taxon>
        <taxon>Enterobacterales</taxon>
        <taxon>Morganellaceae</taxon>
        <taxon>Xenorhabdus</taxon>
    </lineage>
</organism>
<comment type="caution">
    <text evidence="1">The sequence shown here is derived from an EMBL/GenBank/DDBJ whole genome shotgun (WGS) entry which is preliminary data.</text>
</comment>
<dbReference type="EMBL" id="NJAI01000004">
    <property type="protein sequence ID" value="PHM54655.1"/>
    <property type="molecule type" value="Genomic_DNA"/>
</dbReference>
<protein>
    <submittedName>
        <fullName evidence="1">Uncharacterized protein</fullName>
    </submittedName>
</protein>